<proteinExistence type="predicted"/>
<dbReference type="PANTHER" id="PTHR22409">
    <property type="entry name" value="CHROMOSOME 19 OPEN READING FRAME 44"/>
    <property type="match status" value="1"/>
</dbReference>
<protein>
    <recommendedName>
        <fullName evidence="2">DUF4614 domain-containing protein</fullName>
    </recommendedName>
</protein>
<feature type="compositionally biased region" description="Polar residues" evidence="1">
    <location>
        <begin position="321"/>
        <end position="333"/>
    </location>
</feature>
<dbReference type="Proteomes" id="UP000001038">
    <property type="component" value="Chromosome 4"/>
</dbReference>
<dbReference type="GeneTree" id="ENSGT00390000002505"/>
<keyword evidence="4" id="KW-1185">Reference proteome</keyword>
<evidence type="ECO:0000313" key="3">
    <source>
        <dbReference type="Ensembl" id="ENSORLP00000027590.1"/>
    </source>
</evidence>
<feature type="region of interest" description="Disordered" evidence="1">
    <location>
        <begin position="1"/>
        <end position="427"/>
    </location>
</feature>
<organism evidence="3 4">
    <name type="scientific">Oryzias latipes</name>
    <name type="common">Japanese rice fish</name>
    <name type="synonym">Japanese killifish</name>
    <dbReference type="NCBI Taxonomy" id="8090"/>
    <lineage>
        <taxon>Eukaryota</taxon>
        <taxon>Metazoa</taxon>
        <taxon>Chordata</taxon>
        <taxon>Craniata</taxon>
        <taxon>Vertebrata</taxon>
        <taxon>Euteleostomi</taxon>
        <taxon>Actinopterygii</taxon>
        <taxon>Neopterygii</taxon>
        <taxon>Teleostei</taxon>
        <taxon>Neoteleostei</taxon>
        <taxon>Acanthomorphata</taxon>
        <taxon>Ovalentaria</taxon>
        <taxon>Atherinomorphae</taxon>
        <taxon>Beloniformes</taxon>
        <taxon>Adrianichthyidae</taxon>
        <taxon>Oryziinae</taxon>
        <taxon>Oryzias</taxon>
    </lineage>
</organism>
<accession>A0A3B3H7T1</accession>
<feature type="compositionally biased region" description="Polar residues" evidence="1">
    <location>
        <begin position="34"/>
        <end position="49"/>
    </location>
</feature>
<feature type="compositionally biased region" description="Low complexity" evidence="1">
    <location>
        <begin position="397"/>
        <end position="407"/>
    </location>
</feature>
<dbReference type="InterPro" id="IPR027884">
    <property type="entry name" value="DUF4614"/>
</dbReference>
<feature type="compositionally biased region" description="Basic and acidic residues" evidence="1">
    <location>
        <begin position="150"/>
        <end position="171"/>
    </location>
</feature>
<reference evidence="3" key="3">
    <citation type="submission" date="2025-09" db="UniProtKB">
        <authorList>
            <consortium name="Ensembl"/>
        </authorList>
    </citation>
    <scope>IDENTIFICATION</scope>
    <source>
        <strain evidence="3">Hd-rR</strain>
    </source>
</reference>
<feature type="compositionally biased region" description="Low complexity" evidence="1">
    <location>
        <begin position="252"/>
        <end position="282"/>
    </location>
</feature>
<dbReference type="Pfam" id="PF15391">
    <property type="entry name" value="DUF4614"/>
    <property type="match status" value="1"/>
</dbReference>
<feature type="compositionally biased region" description="Polar residues" evidence="1">
    <location>
        <begin position="347"/>
        <end position="357"/>
    </location>
</feature>
<dbReference type="InterPro" id="IPR040120">
    <property type="entry name" value="C19orf44-like"/>
</dbReference>
<dbReference type="Ensembl" id="ENSORLT00000029714.1">
    <property type="protein sequence ID" value="ENSORLP00000027590.1"/>
    <property type="gene ID" value="ENSORLG00000021802.1"/>
</dbReference>
<evidence type="ECO:0000256" key="1">
    <source>
        <dbReference type="SAM" id="MobiDB-lite"/>
    </source>
</evidence>
<reference evidence="3" key="2">
    <citation type="submission" date="2025-08" db="UniProtKB">
        <authorList>
            <consortium name="Ensembl"/>
        </authorList>
    </citation>
    <scope>IDENTIFICATION</scope>
    <source>
        <strain evidence="3">Hd-rR</strain>
    </source>
</reference>
<dbReference type="Bgee" id="ENSORLG00000021802">
    <property type="expression patterns" value="Expressed in testis and 13 other cell types or tissues"/>
</dbReference>
<evidence type="ECO:0000313" key="4">
    <source>
        <dbReference type="Proteomes" id="UP000001038"/>
    </source>
</evidence>
<evidence type="ECO:0000259" key="2">
    <source>
        <dbReference type="Pfam" id="PF15391"/>
    </source>
</evidence>
<feature type="compositionally biased region" description="Basic and acidic residues" evidence="1">
    <location>
        <begin position="185"/>
        <end position="195"/>
    </location>
</feature>
<reference evidence="3 4" key="1">
    <citation type="journal article" date="2007" name="Nature">
        <title>The medaka draft genome and insights into vertebrate genome evolution.</title>
        <authorList>
            <person name="Kasahara M."/>
            <person name="Naruse K."/>
            <person name="Sasaki S."/>
            <person name="Nakatani Y."/>
            <person name="Qu W."/>
            <person name="Ahsan B."/>
            <person name="Yamada T."/>
            <person name="Nagayasu Y."/>
            <person name="Doi K."/>
            <person name="Kasai Y."/>
            <person name="Jindo T."/>
            <person name="Kobayashi D."/>
            <person name="Shimada A."/>
            <person name="Toyoda A."/>
            <person name="Kuroki Y."/>
            <person name="Fujiyama A."/>
            <person name="Sasaki T."/>
            <person name="Shimizu A."/>
            <person name="Asakawa S."/>
            <person name="Shimizu N."/>
            <person name="Hashimoto S."/>
            <person name="Yang J."/>
            <person name="Lee Y."/>
            <person name="Matsushima K."/>
            <person name="Sugano S."/>
            <person name="Sakaizumi M."/>
            <person name="Narita T."/>
            <person name="Ohishi K."/>
            <person name="Haga S."/>
            <person name="Ohta F."/>
            <person name="Nomoto H."/>
            <person name="Nogata K."/>
            <person name="Morishita T."/>
            <person name="Endo T."/>
            <person name="Shin-I T."/>
            <person name="Takeda H."/>
            <person name="Morishita S."/>
            <person name="Kohara Y."/>
        </authorList>
    </citation>
    <scope>NUCLEOTIDE SEQUENCE [LARGE SCALE GENOMIC DNA]</scope>
    <source>
        <strain evidence="3 4">Hd-rR</strain>
    </source>
</reference>
<feature type="compositionally biased region" description="Polar residues" evidence="1">
    <location>
        <begin position="108"/>
        <end position="122"/>
    </location>
</feature>
<name>A0A3B3H7T1_ORYLA</name>
<feature type="compositionally biased region" description="Polar residues" evidence="1">
    <location>
        <begin position="224"/>
        <end position="238"/>
    </location>
</feature>
<gene>
    <name evidence="3" type="primary">c4h19orf44</name>
</gene>
<sequence length="585" mass="63445">MMRRRGGGSSALDRAESLLSARSSRTRGRGQGFFKTTSNPPNKQVSFCNLSDLSADSSAAGENSEQDSRPHSGFGGGSRFLKKAPPPTSSSRSPVDRKQNLLEPRSVPASQQESQTQISAESRSSDRAPETTDCETNGPSHGAGAPTEDLESKPGKAESVDSDEEYMKKLLGESVDCSDSSLAEEGGRPPLKEPQKMLSSQRTHSIPSPPSSAPHRHSPFRYSGRSQNHFSPSVSSPATPLPGKTSDFPKAESPQQLSSSSSECVEVLSLEELLPGGSVSSEAQSKRSEVSEDLHVSIKNLDELIPASTSEAESQDESRQSDPTWWRTHQQLSQEDEEVVDYHSDFHSYSSGTQVSEELSDEEGTPSEIRTDGADSVVSSHTPPEPRRHASQTSLASVRVSSKQRSSSSRKHLKNAAAQTQPDHLIHDDASVPSAVARIYLSAAPGRGYALTAEQLEDIGTYNPAVFVVNEVLKQQLAMIKESVDSSRHLHSSLMQSLEPPSYRYTTLQDTIQNIRRRRPSKLAMERHLEEVLQNLHSDKNEHGSLLSFEGAEGTESGRSLAAQYGSLKGYRGCPASLGTRRPST</sequence>
<feature type="domain" description="DUF4614" evidence="2">
    <location>
        <begin position="354"/>
        <end position="520"/>
    </location>
</feature>
<feature type="compositionally biased region" description="Basic and acidic residues" evidence="1">
    <location>
        <begin position="284"/>
        <end position="302"/>
    </location>
</feature>
<dbReference type="PANTHER" id="PTHR22409:SF2">
    <property type="entry name" value="CHROMOSOME 19 OPEN READING FRAME 44"/>
    <property type="match status" value="1"/>
</dbReference>
<feature type="compositionally biased region" description="Low complexity" evidence="1">
    <location>
        <begin position="50"/>
        <end position="60"/>
    </location>
</feature>
<dbReference type="AlphaFoldDB" id="A0A3B3H7T1"/>